<dbReference type="EC" id="1.-.-.-" evidence="2"/>
<dbReference type="PANTHER" id="PTHR43364:SF1">
    <property type="entry name" value="OXIDOREDUCTASE YDHF"/>
    <property type="match status" value="1"/>
</dbReference>
<evidence type="ECO:0000313" key="2">
    <source>
        <dbReference type="EMBL" id="SLN17457.1"/>
    </source>
</evidence>
<name>A0A1Y5RHE4_9RHOB</name>
<proteinExistence type="predicted"/>
<dbReference type="PROSITE" id="PS00062">
    <property type="entry name" value="ALDOKETO_REDUCTASE_2"/>
    <property type="match status" value="1"/>
</dbReference>
<dbReference type="InterPro" id="IPR050523">
    <property type="entry name" value="AKR_Detox_Biosynth"/>
</dbReference>
<dbReference type="GO" id="GO:0005829">
    <property type="term" value="C:cytosol"/>
    <property type="evidence" value="ECO:0007669"/>
    <property type="project" value="TreeGrafter"/>
</dbReference>
<sequence>MDRVHLTSDLSLSRIVYGMWRLAEADDTSPAHVQAKIEACLEQGITTMDQADIYGGYMAEEVMGAALTQSIKDQIEVVTKCDIMVPAGRYSDASGKYYDTSRDHIVKSVDHSLRLMGLDKIDVLLIHRPDPLMDHHETGAALDEVVASGKVRTVGVSNFKLHDWTLLQSAMKNHLVTNQIEMSLGHVAPFTNGDLAYLQERGIPPMAWSPLGGGALMTENSAASAALDEVAANFGVDRAAVAVAFLLAHPANIMPVMGTNNLNRIKGFSDSLKVKLDRPTWFKLYEAALGHEVP</sequence>
<reference evidence="2 3" key="1">
    <citation type="submission" date="2017-03" db="EMBL/GenBank/DDBJ databases">
        <authorList>
            <person name="Afonso C.L."/>
            <person name="Miller P.J."/>
            <person name="Scott M.A."/>
            <person name="Spackman E."/>
            <person name="Goraichik I."/>
            <person name="Dimitrov K.M."/>
            <person name="Suarez D.L."/>
            <person name="Swayne D.E."/>
        </authorList>
    </citation>
    <scope>NUCLEOTIDE SEQUENCE [LARGE SCALE GENOMIC DNA]</scope>
    <source>
        <strain evidence="2 3">CECT 8397</strain>
    </source>
</reference>
<dbReference type="SUPFAM" id="SSF51430">
    <property type="entry name" value="NAD(P)-linked oxidoreductase"/>
    <property type="match status" value="1"/>
</dbReference>
<dbReference type="GO" id="GO:0016491">
    <property type="term" value="F:oxidoreductase activity"/>
    <property type="evidence" value="ECO:0007669"/>
    <property type="project" value="UniProtKB-KW"/>
</dbReference>
<dbReference type="PANTHER" id="PTHR43364">
    <property type="entry name" value="NADH-SPECIFIC METHYLGLYOXAL REDUCTASE-RELATED"/>
    <property type="match status" value="1"/>
</dbReference>
<dbReference type="Gene3D" id="3.20.20.100">
    <property type="entry name" value="NADP-dependent oxidoreductase domain"/>
    <property type="match status" value="1"/>
</dbReference>
<dbReference type="OrthoDB" id="9768793at2"/>
<dbReference type="EMBL" id="FWFT01000001">
    <property type="protein sequence ID" value="SLN17457.1"/>
    <property type="molecule type" value="Genomic_DNA"/>
</dbReference>
<keyword evidence="2" id="KW-0560">Oxidoreductase</keyword>
<feature type="domain" description="NADP-dependent oxidoreductase" evidence="1">
    <location>
        <begin position="14"/>
        <end position="278"/>
    </location>
</feature>
<keyword evidence="3" id="KW-1185">Reference proteome</keyword>
<accession>A0A1Y5RHE4</accession>
<evidence type="ECO:0000259" key="1">
    <source>
        <dbReference type="Pfam" id="PF00248"/>
    </source>
</evidence>
<organism evidence="2 3">
    <name type="scientific">Pseudooctadecabacter jejudonensis</name>
    <dbReference type="NCBI Taxonomy" id="1391910"/>
    <lineage>
        <taxon>Bacteria</taxon>
        <taxon>Pseudomonadati</taxon>
        <taxon>Pseudomonadota</taxon>
        <taxon>Alphaproteobacteria</taxon>
        <taxon>Rhodobacterales</taxon>
        <taxon>Paracoccaceae</taxon>
        <taxon>Pseudooctadecabacter</taxon>
    </lineage>
</organism>
<gene>
    <name evidence="2" type="primary">ydhF</name>
    <name evidence="2" type="ORF">PSJ8397_00559</name>
</gene>
<dbReference type="PRINTS" id="PR00069">
    <property type="entry name" value="ALDKETRDTASE"/>
</dbReference>
<dbReference type="InterPro" id="IPR020471">
    <property type="entry name" value="AKR"/>
</dbReference>
<dbReference type="RefSeq" id="WP_085863010.1">
    <property type="nucleotide sequence ID" value="NZ_FWFT01000001.1"/>
</dbReference>
<protein>
    <submittedName>
        <fullName evidence="2">Oxidoreductase YdhF</fullName>
        <ecNumber evidence="2">1.-.-.-</ecNumber>
    </submittedName>
</protein>
<dbReference type="InterPro" id="IPR036812">
    <property type="entry name" value="NAD(P)_OxRdtase_dom_sf"/>
</dbReference>
<dbReference type="Proteomes" id="UP000193623">
    <property type="component" value="Unassembled WGS sequence"/>
</dbReference>
<dbReference type="InterPro" id="IPR023210">
    <property type="entry name" value="NADP_OxRdtase_dom"/>
</dbReference>
<dbReference type="AlphaFoldDB" id="A0A1Y5RHE4"/>
<dbReference type="InterPro" id="IPR018170">
    <property type="entry name" value="Aldo/ket_reductase_CS"/>
</dbReference>
<dbReference type="Pfam" id="PF00248">
    <property type="entry name" value="Aldo_ket_red"/>
    <property type="match status" value="1"/>
</dbReference>
<evidence type="ECO:0000313" key="3">
    <source>
        <dbReference type="Proteomes" id="UP000193623"/>
    </source>
</evidence>